<evidence type="ECO:0000256" key="5">
    <source>
        <dbReference type="ARBA" id="ARBA00022833"/>
    </source>
</evidence>
<dbReference type="Proteomes" id="UP001521181">
    <property type="component" value="Unassembled WGS sequence"/>
</dbReference>
<keyword evidence="9" id="KW-1185">Reference proteome</keyword>
<evidence type="ECO:0000256" key="6">
    <source>
        <dbReference type="ARBA" id="ARBA00023049"/>
    </source>
</evidence>
<comment type="caution">
    <text evidence="8">The sequence shown here is derived from an EMBL/GenBank/DDBJ whole genome shotgun (WGS) entry which is preliminary data.</text>
</comment>
<evidence type="ECO:0000256" key="1">
    <source>
        <dbReference type="ARBA" id="ARBA00001947"/>
    </source>
</evidence>
<evidence type="ECO:0000256" key="3">
    <source>
        <dbReference type="ARBA" id="ARBA00022723"/>
    </source>
</evidence>
<dbReference type="PANTHER" id="PTHR22726">
    <property type="entry name" value="METALLOENDOPEPTIDASE OMA1"/>
    <property type="match status" value="1"/>
</dbReference>
<evidence type="ECO:0000259" key="7">
    <source>
        <dbReference type="Pfam" id="PF01435"/>
    </source>
</evidence>
<evidence type="ECO:0000313" key="9">
    <source>
        <dbReference type="Proteomes" id="UP001521181"/>
    </source>
</evidence>
<dbReference type="RefSeq" id="WP_233675565.1">
    <property type="nucleotide sequence ID" value="NZ_JAJUOS010000002.1"/>
</dbReference>
<keyword evidence="5" id="KW-0862">Zinc</keyword>
<dbReference type="Gene3D" id="3.30.2010.10">
    <property type="entry name" value="Metalloproteases ('zincins'), catalytic domain"/>
    <property type="match status" value="1"/>
</dbReference>
<protein>
    <submittedName>
        <fullName evidence="8">M48 family metalloprotease</fullName>
        <ecNumber evidence="8">3.4.24.-</ecNumber>
    </submittedName>
</protein>
<proteinExistence type="predicted"/>
<keyword evidence="4 8" id="KW-0378">Hydrolase</keyword>
<name>A0ABS8YSV5_9RHOB</name>
<organism evidence="8 9">
    <name type="scientific">Rhodobacter flavimaris</name>
    <dbReference type="NCBI Taxonomy" id="2907145"/>
    <lineage>
        <taxon>Bacteria</taxon>
        <taxon>Pseudomonadati</taxon>
        <taxon>Pseudomonadota</taxon>
        <taxon>Alphaproteobacteria</taxon>
        <taxon>Rhodobacterales</taxon>
        <taxon>Rhodobacter group</taxon>
        <taxon>Rhodobacter</taxon>
    </lineage>
</organism>
<evidence type="ECO:0000256" key="4">
    <source>
        <dbReference type="ARBA" id="ARBA00022801"/>
    </source>
</evidence>
<dbReference type="InterPro" id="IPR011990">
    <property type="entry name" value="TPR-like_helical_dom_sf"/>
</dbReference>
<keyword evidence="3" id="KW-0479">Metal-binding</keyword>
<dbReference type="EMBL" id="JAJUOS010000002">
    <property type="protein sequence ID" value="MCE5972548.1"/>
    <property type="molecule type" value="Genomic_DNA"/>
</dbReference>
<feature type="domain" description="Peptidase M48" evidence="7">
    <location>
        <begin position="84"/>
        <end position="271"/>
    </location>
</feature>
<reference evidence="8 9" key="1">
    <citation type="submission" date="2021-12" db="EMBL/GenBank/DDBJ databases">
        <title>Sinirhodobacter sp. WL0062 is a bacterium isolated from seawater.</title>
        <authorList>
            <person name="Wang L."/>
            <person name="He W."/>
            <person name="Zhang D.-F."/>
        </authorList>
    </citation>
    <scope>NUCLEOTIDE SEQUENCE [LARGE SCALE GENOMIC DNA]</scope>
    <source>
        <strain evidence="8 9">WL0062</strain>
    </source>
</reference>
<dbReference type="InterPro" id="IPR001915">
    <property type="entry name" value="Peptidase_M48"/>
</dbReference>
<evidence type="ECO:0000313" key="8">
    <source>
        <dbReference type="EMBL" id="MCE5972548.1"/>
    </source>
</evidence>
<comment type="cofactor">
    <cofactor evidence="1">
        <name>Zn(2+)</name>
        <dbReference type="ChEBI" id="CHEBI:29105"/>
    </cofactor>
</comment>
<dbReference type="GO" id="GO:0008237">
    <property type="term" value="F:metallopeptidase activity"/>
    <property type="evidence" value="ECO:0007669"/>
    <property type="project" value="UniProtKB-KW"/>
</dbReference>
<dbReference type="CDD" id="cd07324">
    <property type="entry name" value="M48C_Oma1-like"/>
    <property type="match status" value="1"/>
</dbReference>
<keyword evidence="2" id="KW-0645">Protease</keyword>
<sequence length="638" mass="70894">MGLGTRNLFRAIVLAFLVLGGVLIAANPPRYKVDLQTLSEIWADVFRDLDAAARSVRISTPMEVELGREISERFWDSPGSVEAQKYVESVGLRLSRHVQRQNIPWTFHVVNQRYANAWAILGGQVYITQGMLDLIGSEAELAAILGHEMAHVDLYHCVNRVQNRLVLEKLGLDAIGAVLGFAEDFVGVGYSEVQEREADRQGMLLAASAGYSPLKSFDTYYKFYLKYEADDEAQRPSGGPEGEVLKSLGGFLSDYFATHPPFVDRLEALRALLASNSPNWEGRRFYIGARSYQRMQAVTGIFPADEMWKFSTKSADYLALRSEVAFYVGRQGEAERFLKDLKSGYPDDPRLEHLDALVTGQLKPKPLAAPEAVPPTQLGSVPTKIDAQTRQFYEIAMSDFQAGAYPQAISGFKSALARVPEYDDALVGLSWLYTSAGVPGFRDQQQAKEIAEKAVAVAKTSEAYNALGAVSAHLGELAQAMASYRSAMSNPDYAQRLRSDLVYQGYLTARSNAGDLDRALEQALAHRHIPFILAQSVVRVEHLIGHKSGYQARQELIFLKAIYPEHRDVLRLTAYFEAPERLGLETLGADEILYCYDPKNDRAFIVKADVPSKRDCGLYGFRTSRQGYEAVIARQTAN</sequence>
<accession>A0ABS8YSV5</accession>
<dbReference type="Gene3D" id="1.25.40.10">
    <property type="entry name" value="Tetratricopeptide repeat domain"/>
    <property type="match status" value="1"/>
</dbReference>
<dbReference type="Pfam" id="PF01435">
    <property type="entry name" value="Peptidase_M48"/>
    <property type="match status" value="1"/>
</dbReference>
<gene>
    <name evidence="8" type="ORF">LZA78_03505</name>
</gene>
<dbReference type="SUPFAM" id="SSF48452">
    <property type="entry name" value="TPR-like"/>
    <property type="match status" value="1"/>
</dbReference>
<dbReference type="InterPro" id="IPR051156">
    <property type="entry name" value="Mito/Outer_Membr_Metalloprot"/>
</dbReference>
<dbReference type="PANTHER" id="PTHR22726:SF1">
    <property type="entry name" value="METALLOENDOPEPTIDASE OMA1, MITOCHONDRIAL"/>
    <property type="match status" value="1"/>
</dbReference>
<keyword evidence="6 8" id="KW-0482">Metalloprotease</keyword>
<dbReference type="EC" id="3.4.24.-" evidence="8"/>
<evidence type="ECO:0000256" key="2">
    <source>
        <dbReference type="ARBA" id="ARBA00022670"/>
    </source>
</evidence>